<feature type="transmembrane region" description="Helical" evidence="1">
    <location>
        <begin position="93"/>
        <end position="111"/>
    </location>
</feature>
<keyword evidence="1" id="KW-0472">Membrane</keyword>
<keyword evidence="1" id="KW-0812">Transmembrane</keyword>
<dbReference type="AlphaFoldDB" id="A0A2P7R355"/>
<keyword evidence="1" id="KW-1133">Transmembrane helix</keyword>
<protein>
    <submittedName>
        <fullName evidence="2">DUF393 domain-containing protein</fullName>
    </submittedName>
</protein>
<reference evidence="2 3" key="1">
    <citation type="submission" date="2018-03" db="EMBL/GenBank/DDBJ databases">
        <title>The draft genome of Zobellella taiwanensis JCM 13381.</title>
        <authorList>
            <person name="Liu L."/>
            <person name="Li L."/>
            <person name="Wang T."/>
            <person name="Zhang X."/>
            <person name="Liang L."/>
        </authorList>
    </citation>
    <scope>NUCLEOTIDE SEQUENCE [LARGE SCALE GENOMIC DNA]</scope>
    <source>
        <strain evidence="2 3">JCM 13381</strain>
    </source>
</reference>
<proteinExistence type="predicted"/>
<comment type="caution">
    <text evidence="2">The sequence shown here is derived from an EMBL/GenBank/DDBJ whole genome shotgun (WGS) entry which is preliminary data.</text>
</comment>
<sequence length="125" mass="14725">MDGKHPRHQLVVFYDGACEGCVKDRARYERWAGDAGRDIYWFDITGREDVLLSLGISPQKALQELHVQTASGDIYSELDAYILLMKRLPRLRWLAWIIGLPVIRPCLSWLYRHWVRNRLEQQGRM</sequence>
<dbReference type="EMBL" id="PXYH01000007">
    <property type="protein sequence ID" value="PSJ44643.1"/>
    <property type="molecule type" value="Genomic_DNA"/>
</dbReference>
<name>A0A2P7R355_9GAMM</name>
<evidence type="ECO:0000313" key="3">
    <source>
        <dbReference type="Proteomes" id="UP000242181"/>
    </source>
</evidence>
<keyword evidence="3" id="KW-1185">Reference proteome</keyword>
<dbReference type="InterPro" id="IPR007263">
    <property type="entry name" value="DCC1-like"/>
</dbReference>
<dbReference type="OrthoDB" id="5294764at2"/>
<evidence type="ECO:0000256" key="1">
    <source>
        <dbReference type="SAM" id="Phobius"/>
    </source>
</evidence>
<evidence type="ECO:0000313" key="2">
    <source>
        <dbReference type="EMBL" id="PSJ44643.1"/>
    </source>
</evidence>
<dbReference type="Pfam" id="PF04134">
    <property type="entry name" value="DCC1-like"/>
    <property type="match status" value="1"/>
</dbReference>
<organism evidence="2 3">
    <name type="scientific">Zobellella taiwanensis</name>
    <dbReference type="NCBI Taxonomy" id="347535"/>
    <lineage>
        <taxon>Bacteria</taxon>
        <taxon>Pseudomonadati</taxon>
        <taxon>Pseudomonadota</taxon>
        <taxon>Gammaproteobacteria</taxon>
        <taxon>Aeromonadales</taxon>
        <taxon>Aeromonadaceae</taxon>
        <taxon>Zobellella</taxon>
    </lineage>
</organism>
<dbReference type="Proteomes" id="UP000242181">
    <property type="component" value="Unassembled WGS sequence"/>
</dbReference>
<gene>
    <name evidence="2" type="ORF">C7I36_07010</name>
</gene>
<dbReference type="RefSeq" id="WP_106453010.1">
    <property type="nucleotide sequence ID" value="NZ_PXYH01000007.1"/>
</dbReference>
<accession>A0A2P7R355</accession>
<dbReference type="GO" id="GO:0015035">
    <property type="term" value="F:protein-disulfide reductase activity"/>
    <property type="evidence" value="ECO:0007669"/>
    <property type="project" value="InterPro"/>
</dbReference>